<dbReference type="SUPFAM" id="SSF51735">
    <property type="entry name" value="NAD(P)-binding Rossmann-fold domains"/>
    <property type="match status" value="1"/>
</dbReference>
<dbReference type="OrthoDB" id="2530554at2"/>
<dbReference type="SUPFAM" id="SSF55347">
    <property type="entry name" value="Glyceraldehyde-3-phosphate dehydrogenase-like, C-terminal domain"/>
    <property type="match status" value="1"/>
</dbReference>
<evidence type="ECO:0008006" key="5">
    <source>
        <dbReference type="Google" id="ProtNLM"/>
    </source>
</evidence>
<dbReference type="InterPro" id="IPR051317">
    <property type="entry name" value="Gfo/Idh/MocA_oxidoreduct"/>
</dbReference>
<evidence type="ECO:0000259" key="1">
    <source>
        <dbReference type="Pfam" id="PF01408"/>
    </source>
</evidence>
<dbReference type="RefSeq" id="WP_096057418.1">
    <property type="nucleotide sequence ID" value="NZ_CP023344.1"/>
</dbReference>
<reference evidence="3 4" key="1">
    <citation type="submission" date="2017-09" db="EMBL/GenBank/DDBJ databases">
        <title>Complete genome sequence of Verrucomicrobial strain HZ-65, isolated from freshwater.</title>
        <authorList>
            <person name="Choi A."/>
        </authorList>
    </citation>
    <scope>NUCLEOTIDE SEQUENCE [LARGE SCALE GENOMIC DNA]</scope>
    <source>
        <strain evidence="3 4">HZ-65</strain>
    </source>
</reference>
<dbReference type="InterPro" id="IPR055170">
    <property type="entry name" value="GFO_IDH_MocA-like_dom"/>
</dbReference>
<dbReference type="Gene3D" id="3.30.360.10">
    <property type="entry name" value="Dihydrodipicolinate Reductase, domain 2"/>
    <property type="match status" value="1"/>
</dbReference>
<dbReference type="Proteomes" id="UP000217265">
    <property type="component" value="Chromosome"/>
</dbReference>
<feature type="domain" description="GFO/IDH/MocA-like oxidoreductase" evidence="2">
    <location>
        <begin position="140"/>
        <end position="259"/>
    </location>
</feature>
<dbReference type="Pfam" id="PF22725">
    <property type="entry name" value="GFO_IDH_MocA_C3"/>
    <property type="match status" value="1"/>
</dbReference>
<dbReference type="InterPro" id="IPR036291">
    <property type="entry name" value="NAD(P)-bd_dom_sf"/>
</dbReference>
<sequence length="346" mass="38184">MSPCPPLAIGFVGLGFGATVAQALMKGPACDLFRVTAACDADPVKLQDFCGRYGIKGYVSLDDLLGDESIPVVGLFSGPVGRSELLLRIIRAGKDVMTTKPFELDPVAARDVLAEAQRLGRVIHLNSPPAEPPQYVRQILAWQREFDLGRPVSCRGEMLISYREKADGRWFDDPKLCPAAPLFRIGIYSLSDLLRLFGRVQSVQVMSSRLFTGRPTADNAELGLLFENGALGSIHASFCVDDGQHYANSLTLHYERGTIHRNVFPVAYGEAERTSRLRLTAVRGKDHVISQEWQSAEVSGEYAWSVFHDAVTKRRVLEMPFEEIMGTVEVVAAMARAERSQKTELV</sequence>
<dbReference type="AlphaFoldDB" id="A0A290QAU4"/>
<keyword evidence="4" id="KW-1185">Reference proteome</keyword>
<dbReference type="KEGG" id="vbh:CMV30_18565"/>
<protein>
    <recommendedName>
        <fullName evidence="5">Gfo/Idh/MocA-like oxidoreductase N-terminal domain-containing protein</fullName>
    </recommendedName>
</protein>
<dbReference type="Gene3D" id="3.40.50.720">
    <property type="entry name" value="NAD(P)-binding Rossmann-like Domain"/>
    <property type="match status" value="1"/>
</dbReference>
<accession>A0A290QAU4</accession>
<dbReference type="GO" id="GO:0000166">
    <property type="term" value="F:nucleotide binding"/>
    <property type="evidence" value="ECO:0007669"/>
    <property type="project" value="InterPro"/>
</dbReference>
<dbReference type="PANTHER" id="PTHR43708:SF8">
    <property type="entry name" value="OXIDOREDUCTASE"/>
    <property type="match status" value="1"/>
</dbReference>
<name>A0A290QAU4_9BACT</name>
<evidence type="ECO:0000259" key="2">
    <source>
        <dbReference type="Pfam" id="PF22725"/>
    </source>
</evidence>
<evidence type="ECO:0000313" key="4">
    <source>
        <dbReference type="Proteomes" id="UP000217265"/>
    </source>
</evidence>
<organism evidence="3 4">
    <name type="scientific">Nibricoccus aquaticus</name>
    <dbReference type="NCBI Taxonomy" id="2576891"/>
    <lineage>
        <taxon>Bacteria</taxon>
        <taxon>Pseudomonadati</taxon>
        <taxon>Verrucomicrobiota</taxon>
        <taxon>Opitutia</taxon>
        <taxon>Opitutales</taxon>
        <taxon>Opitutaceae</taxon>
        <taxon>Nibricoccus</taxon>
    </lineage>
</organism>
<dbReference type="Pfam" id="PF01408">
    <property type="entry name" value="GFO_IDH_MocA"/>
    <property type="match status" value="1"/>
</dbReference>
<gene>
    <name evidence="3" type="ORF">CMV30_18565</name>
</gene>
<dbReference type="InterPro" id="IPR000683">
    <property type="entry name" value="Gfo/Idh/MocA-like_OxRdtase_N"/>
</dbReference>
<proteinExistence type="predicted"/>
<dbReference type="PANTHER" id="PTHR43708">
    <property type="entry name" value="CONSERVED EXPRESSED OXIDOREDUCTASE (EUROFUNG)"/>
    <property type="match status" value="1"/>
</dbReference>
<dbReference type="EMBL" id="CP023344">
    <property type="protein sequence ID" value="ATC65789.1"/>
    <property type="molecule type" value="Genomic_DNA"/>
</dbReference>
<evidence type="ECO:0000313" key="3">
    <source>
        <dbReference type="EMBL" id="ATC65789.1"/>
    </source>
</evidence>
<feature type="domain" description="Gfo/Idh/MocA-like oxidoreductase N-terminal" evidence="1">
    <location>
        <begin position="9"/>
        <end position="126"/>
    </location>
</feature>